<evidence type="ECO:0000313" key="2">
    <source>
        <dbReference type="EMBL" id="QUJ74237.1"/>
    </source>
</evidence>
<feature type="transmembrane region" description="Helical" evidence="1">
    <location>
        <begin position="111"/>
        <end position="132"/>
    </location>
</feature>
<feature type="transmembrane region" description="Helical" evidence="1">
    <location>
        <begin position="186"/>
        <end position="204"/>
    </location>
</feature>
<dbReference type="KEGG" id="hsin:KDQ40_17450"/>
<dbReference type="AlphaFoldDB" id="A0A8T8KK44"/>
<evidence type="ECO:0000313" key="3">
    <source>
        <dbReference type="Proteomes" id="UP000682967"/>
    </source>
</evidence>
<sequence>MAEHVLNLLQVSFRILPFVVVILFELSPISFRGTFESVLRDSFESTRYRLIDSSGLEILREEFEDEGSITQGDIQMAFGQLQTHAGLDDETTQEVVADFASFSNDRLSTRLSLSVTGISVLGIILAEAATVVATWCRFIQSAVILILFAAFVIVVTNLWISQRFEAIGPHEYSRNKENGRPLLPKYRILFNLLIIFVILLFEFIF</sequence>
<feature type="transmembrane region" description="Helical" evidence="1">
    <location>
        <begin position="12"/>
        <end position="31"/>
    </location>
</feature>
<geneLocation type="plasmid" evidence="2 3">
    <name>pHsi540</name>
</geneLocation>
<organism evidence="2 3">
    <name type="scientific">Haloarcula marismortui ATCC 33800</name>
    <dbReference type="NCBI Taxonomy" id="662476"/>
    <lineage>
        <taxon>Archaea</taxon>
        <taxon>Methanobacteriati</taxon>
        <taxon>Methanobacteriota</taxon>
        <taxon>Stenosarchaea group</taxon>
        <taxon>Halobacteria</taxon>
        <taxon>Halobacteriales</taxon>
        <taxon>Haloarculaceae</taxon>
        <taxon>Haloarcula</taxon>
    </lineage>
</organism>
<dbReference type="EMBL" id="CP073368">
    <property type="protein sequence ID" value="QUJ74237.1"/>
    <property type="molecule type" value="Genomic_DNA"/>
</dbReference>
<protein>
    <submittedName>
        <fullName evidence="2">Uncharacterized protein</fullName>
    </submittedName>
</protein>
<dbReference type="Proteomes" id="UP000682967">
    <property type="component" value="Plasmid pHsi540"/>
</dbReference>
<keyword evidence="2" id="KW-0614">Plasmid</keyword>
<proteinExistence type="predicted"/>
<feature type="transmembrane region" description="Helical" evidence="1">
    <location>
        <begin position="138"/>
        <end position="160"/>
    </location>
</feature>
<reference evidence="2" key="1">
    <citation type="submission" date="2021-04" db="EMBL/GenBank/DDBJ databases">
        <title>Complete Genome sequence and Methylome Analysis of the Haloarchaeon Haloarcula sinaiiensis.</title>
        <authorList>
            <person name="Fomenkov A."/>
            <person name="DasSarma P."/>
            <person name="DasSarma S."/>
            <person name="Roberts R.J."/>
        </authorList>
    </citation>
    <scope>NUCLEOTIDE SEQUENCE</scope>
    <source>
        <strain evidence="2">ATCC 33800</strain>
        <plasmid evidence="2">pHsi540</plasmid>
    </source>
</reference>
<dbReference type="GeneID" id="64824780"/>
<evidence type="ECO:0000256" key="1">
    <source>
        <dbReference type="SAM" id="Phobius"/>
    </source>
</evidence>
<gene>
    <name evidence="2" type="ORF">KDQ40_17450</name>
</gene>
<accession>A0A8T8KK44</accession>
<keyword evidence="1" id="KW-1133">Transmembrane helix</keyword>
<name>A0A8T8KK44_9EURY</name>
<keyword evidence="1" id="KW-0812">Transmembrane</keyword>
<keyword evidence="1" id="KW-0472">Membrane</keyword>
<dbReference type="RefSeq" id="WP_082229949.1">
    <property type="nucleotide sequence ID" value="NZ_AOLR01000048.1"/>
</dbReference>